<evidence type="ECO:0000256" key="5">
    <source>
        <dbReference type="PIRNR" id="PIRNR002674"/>
    </source>
</evidence>
<dbReference type="InterPro" id="IPR014403">
    <property type="entry name" value="APS1/VSP"/>
</dbReference>
<reference evidence="7 8" key="1">
    <citation type="submission" date="2020-10" db="EMBL/GenBank/DDBJ databases">
        <title>The Coptis chinensis genome and diversification of protoberbering-type alkaloids.</title>
        <authorList>
            <person name="Wang B."/>
            <person name="Shu S."/>
            <person name="Song C."/>
            <person name="Liu Y."/>
        </authorList>
    </citation>
    <scope>NUCLEOTIDE SEQUENCE [LARGE SCALE GENOMIC DNA]</scope>
    <source>
        <strain evidence="7">HL-2020</strain>
        <tissue evidence="7">Leaf</tissue>
    </source>
</reference>
<feature type="signal peptide" evidence="6">
    <location>
        <begin position="1"/>
        <end position="18"/>
    </location>
</feature>
<name>A0A835GUQ9_9MAGN</name>
<keyword evidence="3" id="KW-0758">Storage protein</keyword>
<keyword evidence="4" id="KW-0325">Glycoprotein</keyword>
<accession>A0A835GUQ9</accession>
<dbReference type="Proteomes" id="UP000631114">
    <property type="component" value="Unassembled WGS sequence"/>
</dbReference>
<dbReference type="InterPro" id="IPR023214">
    <property type="entry name" value="HAD_sf"/>
</dbReference>
<keyword evidence="8" id="KW-1185">Reference proteome</keyword>
<gene>
    <name evidence="7" type="ORF">IFM89_004691</name>
</gene>
<evidence type="ECO:0000256" key="2">
    <source>
        <dbReference type="ARBA" id="ARBA00022729"/>
    </source>
</evidence>
<comment type="function">
    <text evidence="1">May function as somatic storage protein during early seedling development.</text>
</comment>
<dbReference type="InterPro" id="IPR036412">
    <property type="entry name" value="HAD-like_sf"/>
</dbReference>
<dbReference type="GO" id="GO:0045735">
    <property type="term" value="F:nutrient reservoir activity"/>
    <property type="evidence" value="ECO:0007669"/>
    <property type="project" value="UniProtKB-KW"/>
</dbReference>
<evidence type="ECO:0000256" key="4">
    <source>
        <dbReference type="ARBA" id="ARBA00023180"/>
    </source>
</evidence>
<dbReference type="Pfam" id="PF03767">
    <property type="entry name" value="Acid_phosphat_B"/>
    <property type="match status" value="2"/>
</dbReference>
<sequence>MEGLSLIFLAFIVAICRASHHGGLPLPIHLRSKFHSDDHLNTGISCDSWRLAVETNNIGYWHGIPVECENYVGNYMLRDLYGEDSKFVANLATLYIESLDLTGDGKDVWVFDIDDTLLSNVPYYAVTGFGAQHYNATLFDRWVDSVKAPALPESLELEPSEYGQKAVVFKSHQRKKLEELGFRIIGNMGDQWSDILGTNVGNRTFKLPNPMYYIG</sequence>
<evidence type="ECO:0008006" key="9">
    <source>
        <dbReference type="Google" id="ProtNLM"/>
    </source>
</evidence>
<dbReference type="AlphaFoldDB" id="A0A835GUQ9"/>
<proteinExistence type="inferred from homology"/>
<dbReference type="PIRSF" id="PIRSF002674">
    <property type="entry name" value="VSP"/>
    <property type="match status" value="1"/>
</dbReference>
<dbReference type="OrthoDB" id="59415at2759"/>
<dbReference type="EMBL" id="JADFTS010000009">
    <property type="protein sequence ID" value="KAF9587714.1"/>
    <property type="molecule type" value="Genomic_DNA"/>
</dbReference>
<feature type="chain" id="PRO_5032459299" description="Acid phosphatase" evidence="6">
    <location>
        <begin position="19"/>
        <end position="215"/>
    </location>
</feature>
<protein>
    <recommendedName>
        <fullName evidence="9">Acid phosphatase</fullName>
    </recommendedName>
</protein>
<evidence type="ECO:0000313" key="7">
    <source>
        <dbReference type="EMBL" id="KAF9587714.1"/>
    </source>
</evidence>
<keyword evidence="2 6" id="KW-0732">Signal</keyword>
<evidence type="ECO:0000313" key="8">
    <source>
        <dbReference type="Proteomes" id="UP000631114"/>
    </source>
</evidence>
<evidence type="ECO:0000256" key="3">
    <source>
        <dbReference type="ARBA" id="ARBA00022761"/>
    </source>
</evidence>
<dbReference type="PANTHER" id="PTHR31284">
    <property type="entry name" value="ACID PHOSPHATASE-LIKE PROTEIN"/>
    <property type="match status" value="1"/>
</dbReference>
<comment type="caution">
    <text evidence="7">The sequence shown here is derived from an EMBL/GenBank/DDBJ whole genome shotgun (WGS) entry which is preliminary data.</text>
</comment>
<dbReference type="InterPro" id="IPR005519">
    <property type="entry name" value="Acid_phosphat_B-like"/>
</dbReference>
<organism evidence="7 8">
    <name type="scientific">Coptis chinensis</name>
    <dbReference type="NCBI Taxonomy" id="261450"/>
    <lineage>
        <taxon>Eukaryota</taxon>
        <taxon>Viridiplantae</taxon>
        <taxon>Streptophyta</taxon>
        <taxon>Embryophyta</taxon>
        <taxon>Tracheophyta</taxon>
        <taxon>Spermatophyta</taxon>
        <taxon>Magnoliopsida</taxon>
        <taxon>Ranunculales</taxon>
        <taxon>Ranunculaceae</taxon>
        <taxon>Coptidoideae</taxon>
        <taxon>Coptis</taxon>
    </lineage>
</organism>
<comment type="similarity">
    <text evidence="5">Belongs to the APS1/VSP family.</text>
</comment>
<dbReference type="PANTHER" id="PTHR31284:SF19">
    <property type="entry name" value="VEGETATIVE STORAGE PROTEIN 1-RELATED"/>
    <property type="match status" value="1"/>
</dbReference>
<evidence type="ECO:0000256" key="1">
    <source>
        <dbReference type="ARBA" id="ARBA00002410"/>
    </source>
</evidence>
<evidence type="ECO:0000256" key="6">
    <source>
        <dbReference type="SAM" id="SignalP"/>
    </source>
</evidence>
<dbReference type="SUPFAM" id="SSF56784">
    <property type="entry name" value="HAD-like"/>
    <property type="match status" value="1"/>
</dbReference>
<dbReference type="Gene3D" id="3.40.50.1000">
    <property type="entry name" value="HAD superfamily/HAD-like"/>
    <property type="match status" value="2"/>
</dbReference>